<comment type="caution">
    <text evidence="1">The sequence shown here is derived from an EMBL/GenBank/DDBJ whole genome shotgun (WGS) entry which is preliminary data.</text>
</comment>
<dbReference type="Proteomes" id="UP001244297">
    <property type="component" value="Unassembled WGS sequence"/>
</dbReference>
<accession>A0ABT8AKK0</accession>
<dbReference type="EMBL" id="JAUFPT010000019">
    <property type="protein sequence ID" value="MDN3570427.1"/>
    <property type="molecule type" value="Genomic_DNA"/>
</dbReference>
<dbReference type="RefSeq" id="WP_238287685.1">
    <property type="nucleotide sequence ID" value="NZ_BPQS01000010.1"/>
</dbReference>
<sequence length="60" mass="6668">MTFIVTGLNLTGPILIDYDTAIGALEKAAELIWTGYADVLIADWEGVQYTPCEFVRLFDL</sequence>
<reference evidence="2" key="1">
    <citation type="journal article" date="2019" name="Int. J. Syst. Evol. Microbiol.">
        <title>The Global Catalogue of Microorganisms (GCM) 10K type strain sequencing project: providing services to taxonomists for standard genome sequencing and annotation.</title>
        <authorList>
            <consortium name="The Broad Institute Genomics Platform"/>
            <consortium name="The Broad Institute Genome Sequencing Center for Infectious Disease"/>
            <person name="Wu L."/>
            <person name="Ma J."/>
        </authorList>
    </citation>
    <scope>NUCLEOTIDE SEQUENCE [LARGE SCALE GENOMIC DNA]</scope>
    <source>
        <strain evidence="2">CECT 7806</strain>
    </source>
</reference>
<proteinExistence type="predicted"/>
<keyword evidence="2" id="KW-1185">Reference proteome</keyword>
<evidence type="ECO:0000313" key="2">
    <source>
        <dbReference type="Proteomes" id="UP001244297"/>
    </source>
</evidence>
<organism evidence="1 2">
    <name type="scientific">Methylobacterium longum</name>
    <dbReference type="NCBI Taxonomy" id="767694"/>
    <lineage>
        <taxon>Bacteria</taxon>
        <taxon>Pseudomonadati</taxon>
        <taxon>Pseudomonadota</taxon>
        <taxon>Alphaproteobacteria</taxon>
        <taxon>Hyphomicrobiales</taxon>
        <taxon>Methylobacteriaceae</taxon>
        <taxon>Methylobacterium</taxon>
    </lineage>
</organism>
<gene>
    <name evidence="1" type="ORF">QWZ18_07305</name>
</gene>
<protein>
    <submittedName>
        <fullName evidence="1">Uncharacterized protein</fullName>
    </submittedName>
</protein>
<evidence type="ECO:0000313" key="1">
    <source>
        <dbReference type="EMBL" id="MDN3570427.1"/>
    </source>
</evidence>
<name>A0ABT8AKK0_9HYPH</name>